<reference evidence="3" key="1">
    <citation type="journal article" date="2017" name="Nat. Ecol. Evol.">
        <title>Genome expansion and lineage-specific genetic innovations in the forest pathogenic fungi Armillaria.</title>
        <authorList>
            <person name="Sipos G."/>
            <person name="Prasanna A.N."/>
            <person name="Walter M.C."/>
            <person name="O'Connor E."/>
            <person name="Balint B."/>
            <person name="Krizsan K."/>
            <person name="Kiss B."/>
            <person name="Hess J."/>
            <person name="Varga T."/>
            <person name="Slot J."/>
            <person name="Riley R."/>
            <person name="Boka B."/>
            <person name="Rigling D."/>
            <person name="Barry K."/>
            <person name="Lee J."/>
            <person name="Mihaltcheva S."/>
            <person name="LaButti K."/>
            <person name="Lipzen A."/>
            <person name="Waldron R."/>
            <person name="Moloney N.M."/>
            <person name="Sperisen C."/>
            <person name="Kredics L."/>
            <person name="Vagvoelgyi C."/>
            <person name="Patrignani A."/>
            <person name="Fitzpatrick D."/>
            <person name="Nagy I."/>
            <person name="Doyle S."/>
            <person name="Anderson J.B."/>
            <person name="Grigoriev I.V."/>
            <person name="Gueldener U."/>
            <person name="Muensterkoetter M."/>
            <person name="Nagy L.G."/>
        </authorList>
    </citation>
    <scope>NUCLEOTIDE SEQUENCE [LARGE SCALE GENOMIC DNA]</scope>
    <source>
        <strain evidence="3">Ar21-2</strain>
    </source>
</reference>
<protein>
    <recommendedName>
        <fullName evidence="4">Heterokaryon incompatibility domain-containing protein</fullName>
    </recommendedName>
</protein>
<dbReference type="EMBL" id="KZ293666">
    <property type="protein sequence ID" value="PBK90085.1"/>
    <property type="molecule type" value="Genomic_DNA"/>
</dbReference>
<evidence type="ECO:0000256" key="1">
    <source>
        <dbReference type="SAM" id="MobiDB-lite"/>
    </source>
</evidence>
<feature type="region of interest" description="Disordered" evidence="1">
    <location>
        <begin position="1"/>
        <end position="21"/>
    </location>
</feature>
<keyword evidence="3" id="KW-1185">Reference proteome</keyword>
<accession>A0A2H3D491</accession>
<evidence type="ECO:0000313" key="2">
    <source>
        <dbReference type="EMBL" id="PBK90085.1"/>
    </source>
</evidence>
<dbReference type="OrthoDB" id="2851189at2759"/>
<organism evidence="2 3">
    <name type="scientific">Armillaria gallica</name>
    <name type="common">Bulbous honey fungus</name>
    <name type="synonym">Armillaria bulbosa</name>
    <dbReference type="NCBI Taxonomy" id="47427"/>
    <lineage>
        <taxon>Eukaryota</taxon>
        <taxon>Fungi</taxon>
        <taxon>Dikarya</taxon>
        <taxon>Basidiomycota</taxon>
        <taxon>Agaricomycotina</taxon>
        <taxon>Agaricomycetes</taxon>
        <taxon>Agaricomycetidae</taxon>
        <taxon>Agaricales</taxon>
        <taxon>Marasmiineae</taxon>
        <taxon>Physalacriaceae</taxon>
        <taxon>Armillaria</taxon>
    </lineage>
</organism>
<evidence type="ECO:0000313" key="3">
    <source>
        <dbReference type="Proteomes" id="UP000217790"/>
    </source>
</evidence>
<evidence type="ECO:0008006" key="4">
    <source>
        <dbReference type="Google" id="ProtNLM"/>
    </source>
</evidence>
<name>A0A2H3D491_ARMGA</name>
<proteinExistence type="predicted"/>
<dbReference type="AlphaFoldDB" id="A0A2H3D491"/>
<dbReference type="OMA" id="FNVMATH"/>
<dbReference type="Proteomes" id="UP000217790">
    <property type="component" value="Unassembled WGS sequence"/>
</dbReference>
<dbReference type="InParanoid" id="A0A2H3D491"/>
<feature type="compositionally biased region" description="Acidic residues" evidence="1">
    <location>
        <begin position="1"/>
        <end position="14"/>
    </location>
</feature>
<sequence>MEEQSFSDTPEDSDTFSCPRRPKDIFFPEVTISAFTETGQAETSIMVPLQRAYTGREPVISSCLADTPCATLGIQGLLDQLNTTLGTSYSLDTPSLSSLLEDCIANNYDFGTTHGRLRQIWYTDKWSTGVQHILCKWEEKDREMRQKALVGNQIVNSLLQPRRVWDLCSNRVLPWWAMGISTMLPWWAMSMHNRPLPISHGWMDEKDRVNVWTPINGYEWPVPIPRDANLDLIRIEMLNLGAEYTWLDVLCLRQVGSRRGEDVRKEEWKLDVPTIGVVYKSLPLVEPAVVCYLSGLGRPCSLKEGDLNSDRSWFRRAWTLQEVGTSRVIAGDTPDGPLHVKPMDKDGNYETELLTRFHKQLQSMGLIMDIFNVFAALKGMQNRVSTNPLDKVAGLTFCLGSEIIPSYDETQSLEKAWTALVNSMHASSRGRLFSLCPEPGNAGTKWRPSWEQVMMTPLPDHEDFSINVIRNEMDEDWCYVECIEKGFIQGLAVVEGVDRHGELIVKDENEVEHVFNVMATHKCPIPEDVYTLIGTDPQPYSQSFSWVLGRRLPGEKFEKVSILNILVWKDRQRLTGHLHRKIMKWCQFILI</sequence>
<gene>
    <name evidence="2" type="ORF">ARMGADRAFT_304656</name>
</gene>